<name>A0A0G3HC23_9CORY</name>
<proteinExistence type="predicted"/>
<reference evidence="4" key="2">
    <citation type="submission" date="2015-05" db="EMBL/GenBank/DDBJ databases">
        <title>Complete genome sequence of Corynebacterium uterequi DSM 45634, isolated from the uterus of a maiden mare.</title>
        <authorList>
            <person name="Ruckert C."/>
            <person name="Albersmeier A."/>
            <person name="Winkler A."/>
            <person name="Tauch A."/>
        </authorList>
    </citation>
    <scope>NUCLEOTIDE SEQUENCE [LARGE SCALE GENOMIC DNA]</scope>
    <source>
        <strain evidence="4">DSM 45634</strain>
    </source>
</reference>
<dbReference type="Proteomes" id="UP000035548">
    <property type="component" value="Chromosome"/>
</dbReference>
<evidence type="ECO:0000256" key="2">
    <source>
        <dbReference type="SAM" id="SignalP"/>
    </source>
</evidence>
<organism evidence="3 4">
    <name type="scientific">Corynebacterium uterequi</name>
    <dbReference type="NCBI Taxonomy" id="1072256"/>
    <lineage>
        <taxon>Bacteria</taxon>
        <taxon>Bacillati</taxon>
        <taxon>Actinomycetota</taxon>
        <taxon>Actinomycetes</taxon>
        <taxon>Mycobacteriales</taxon>
        <taxon>Corynebacteriaceae</taxon>
        <taxon>Corynebacterium</taxon>
    </lineage>
</organism>
<evidence type="ECO:0000313" key="4">
    <source>
        <dbReference type="Proteomes" id="UP000035548"/>
    </source>
</evidence>
<evidence type="ECO:0008006" key="5">
    <source>
        <dbReference type="Google" id="ProtNLM"/>
    </source>
</evidence>
<dbReference type="PROSITE" id="PS51257">
    <property type="entry name" value="PROKAR_LIPOPROTEIN"/>
    <property type="match status" value="1"/>
</dbReference>
<accession>A0A0G3HC23</accession>
<evidence type="ECO:0000256" key="1">
    <source>
        <dbReference type="SAM" id="MobiDB-lite"/>
    </source>
</evidence>
<dbReference type="PATRIC" id="fig|1072256.5.peg.836"/>
<dbReference type="AlphaFoldDB" id="A0A0G3HC23"/>
<evidence type="ECO:0000313" key="3">
    <source>
        <dbReference type="EMBL" id="AKK10849.1"/>
    </source>
</evidence>
<feature type="compositionally biased region" description="Polar residues" evidence="1">
    <location>
        <begin position="27"/>
        <end position="36"/>
    </location>
</feature>
<feature type="region of interest" description="Disordered" evidence="1">
    <location>
        <begin position="27"/>
        <end position="71"/>
    </location>
</feature>
<gene>
    <name evidence="3" type="ORF">CUTER_04215</name>
</gene>
<dbReference type="OrthoDB" id="4426827at2"/>
<feature type="chain" id="PRO_5039426505" description="Lipoprotein" evidence="2">
    <location>
        <begin position="18"/>
        <end position="207"/>
    </location>
</feature>
<protein>
    <recommendedName>
        <fullName evidence="5">Lipoprotein</fullName>
    </recommendedName>
</protein>
<dbReference type="RefSeq" id="WP_047259349.1">
    <property type="nucleotide sequence ID" value="NZ_CP011546.1"/>
</dbReference>
<dbReference type="EMBL" id="CP011546">
    <property type="protein sequence ID" value="AKK10849.1"/>
    <property type="molecule type" value="Genomic_DNA"/>
</dbReference>
<feature type="signal peptide" evidence="2">
    <location>
        <begin position="1"/>
        <end position="17"/>
    </location>
</feature>
<dbReference type="STRING" id="1072256.CUTER_04215"/>
<dbReference type="KEGG" id="cut:CUTER_04215"/>
<keyword evidence="2" id="KW-0732">Signal</keyword>
<reference evidence="3 4" key="1">
    <citation type="journal article" date="2015" name="Genome Announc.">
        <title>Virulence Factor Genes Detected in the Complete Genome Sequence of Corynebacterium uterequi DSM 45634, Isolated from the Uterus of a Maiden Mare.</title>
        <authorList>
            <person name="Ruckert C."/>
            <person name="Kriete M."/>
            <person name="Jaenicke S."/>
            <person name="Winkler A."/>
            <person name="Tauch A."/>
        </authorList>
    </citation>
    <scope>NUCLEOTIDE SEQUENCE [LARGE SCALE GENOMIC DNA]</scope>
    <source>
        <strain evidence="3 4">DSM 45634</strain>
    </source>
</reference>
<sequence>MTRIRALAALGTVAAFALSGCSLLPSNDAGSDSSATDAPAIETPGAGSQGSAVSSAESAPAKSDSAAAAPGTNYSDRIEISSLPENDIFITVQNLQLGGECAAGEYTPGEKLDDLTGAQYVQLWVEQEAERIDNPDSAPFATLYGPDYVDAQGQVLPAVAALDCREVDGYESWGKPVDPGTKAQHYGAFIIPEGATEIQIEGHSFPL</sequence>
<keyword evidence="4" id="KW-1185">Reference proteome</keyword>
<feature type="compositionally biased region" description="Low complexity" evidence="1">
    <location>
        <begin position="45"/>
        <end position="69"/>
    </location>
</feature>